<sequence>MPTDDDYGRRDRLLLHQHPIAQYGSSSSPLTGSSAPSSGSVGTQIGPNNPNDCYKQQVQQQQSSDLRSVTSIASQSSQERYSQSDQETQSSEHVGARMVDRLEKSAEKCAESRTSNCERFGHYQAQSGEHVGIRMGGERHEKAVDKSSIDYSKCGEGRQPSCERFGLYQAQSCDQAHQVGARMGERYEKSSDKTSVDFTKCTADGRQSGCERFGHYQASAFGQSPLQGHYGGGHASADRFARFNDLSALHGEQRASSDRYSVCNPELRFDTVGPNGPSEYANANALAGSFTSETFPSPPSPAPANDRFVPPPPLSPSPSEKYASSQSLAGYPATDRIFPPNSPGSKYGTDGAAPGSPMPAKERFASAERLLVTQQSTAGDAKDQQRYVGPPDRLLSGSSPVLGGLQAGLQTGLQGSGVYAKDARYATISADRILSSSPIHAPVPERFIGKSERYLGESPVHDRYPRQDPPATTHHDRYSAMAAATERFLSNSPNPESTHQRYSSSERSSLQVSSSGSEQNRRLYTDRGVETVCQKYSDRSIGSPASADFGRYSGFPEVTNQTRYVSSNDRFNDLTLQRCGQSRSTDRFSSDRYLAGSSPAHDGRLSSAETPHYIVSSTERLLAPTSSSPSSSSETGTRYHSPYTTTGTQSSTPNERFASISPTPEASSNVHRAVGGGYQNTKSTVDKYLVSKSVQSYDRYSVGGQNDHQYSQDRYFASSGGADRFQTSASADRFHTPADRYSPARSSADKYLSLPKPKDRYTGRITPISCASAVATSSSDRTYSSSSVSYVPPTAHTPVERYVPQPPPEVLYPDRYVDRYVPPAAHTPTDRYVPASDPGDPYMRRDLGFHHHYRLPPPAGYPYQTHFRFRGFAYTTSGRLGGSPGSSSSSSTTSNQRETFATSPLLRPKVRASAVEFGAAVAATVGGVTTTTTAGVNRHACANSVGCCGDASTNARACCQMRRSLPPGTLPAISTQTSSWQPSPSSGTTGTSTISSTTGEDDATQSTGIYPVGVAAASSTTAIATSVTTASTTIPQATSSVAIGTGSVSVARSVSAPCAPRPVVQVSSSSASASATQRPRLRRNQSRTEAIRNYIRRETAQFFGVDEESEALEKQRWLDRRRRMASRKYGALVAEHRPPDPDITKDVPDTSETPEGVTLRRWQQPVRRKDSVARMTLSGLHYIVEDEEVSTKIVDILSTTQQDREAAISEDLVEFAQQKDDRTTVDGQARRPRSIMRDHYISRKTSWSRSKYDAPPTEGTKVPQEEGVTLRREVTGGTRISRTTIDRVFDNSNRRRYGMGIVGRFFGRSFRKSVAHKPDIKKQLDDFEDHRPYFTYWITTVQVLILIISLACYGFGPVGMDINHRSGLVLVTSLSLQQVDYQEPANFWLGPRAADLIHLGAKFAPCMRRDIKILKEIDVWRERERDTACCIRNDDSGCVQSSKADCSNTISTWKKWKHGASGPGGRISGSVCGLDPKFCDAPASIAPYEWPDDITKWPICRKTAFNQRFSKNGSQQGNFPIGRYNKMAEHMVCEVIGHPCCIGIHGMCRITTKEYCDFVHGYFHEEASLCSQVECLHDVCGMIPFLHPEWPDQIVHLAITLLIQYFLMRDLEKLTGSLRIALIYFTGALAGNLASAIFVPYRAEVGPAGAHFALLATLVVEVLHCWPMLKHPRRALSKLILILLVLLALGILPWVDNYAHLFGFIFGFLAAYALMPFISFGHYDRRRKILLIWVCLILIVGLFALLLALFYNVPVYECEVCKLFNCVPFTRDFCASQNINLKREEPAEKRAHHNALERKRRDHIKDSFSSLRDAVPALQGEKVASRAQILKKAAEYIQFMRRKNTSHQQDIDDLKRQNNVLEAQIIRTVRTLEKAKVTDNYASETCEVTIKSEPVGMGTYNDTESGSSDSESGRAIRQPKKLKVAGLHH</sequence>
<evidence type="ECO:0000256" key="3">
    <source>
        <dbReference type="ARBA" id="ARBA00009045"/>
    </source>
</evidence>
<keyword evidence="14" id="KW-0804">Transcription</keyword>
<feature type="region of interest" description="Disordered" evidence="18">
    <location>
        <begin position="878"/>
        <end position="905"/>
    </location>
</feature>
<name>A0A3L8DJM5_OOCBI</name>
<feature type="region of interest" description="Disordered" evidence="18">
    <location>
        <begin position="578"/>
        <end position="680"/>
    </location>
</feature>
<keyword evidence="6" id="KW-0597">Phosphoprotein</keyword>
<dbReference type="Pfam" id="PF00010">
    <property type="entry name" value="HLH"/>
    <property type="match status" value="1"/>
</dbReference>
<comment type="similarity">
    <text evidence="3">Belongs to the peptidase S54 family.</text>
</comment>
<evidence type="ECO:0000313" key="21">
    <source>
        <dbReference type="EMBL" id="RLU20139.1"/>
    </source>
</evidence>
<evidence type="ECO:0000256" key="12">
    <source>
        <dbReference type="ARBA" id="ARBA00023136"/>
    </source>
</evidence>
<dbReference type="EMBL" id="QOIP01000007">
    <property type="protein sequence ID" value="RLU20139.1"/>
    <property type="molecule type" value="Genomic_DNA"/>
</dbReference>
<keyword evidence="12 19" id="KW-0472">Membrane</keyword>
<dbReference type="InterPro" id="IPR035952">
    <property type="entry name" value="Rhomboid-like_sf"/>
</dbReference>
<evidence type="ECO:0000256" key="2">
    <source>
        <dbReference type="ARBA" id="ARBA00007628"/>
    </source>
</evidence>
<feature type="compositionally biased region" description="Low complexity" evidence="18">
    <location>
        <begin position="503"/>
        <end position="517"/>
    </location>
</feature>
<feature type="compositionally biased region" description="Basic and acidic residues" evidence="18">
    <location>
        <begin position="1135"/>
        <end position="1148"/>
    </location>
</feature>
<feature type="region of interest" description="Disordered" evidence="18">
    <location>
        <begin position="488"/>
        <end position="526"/>
    </location>
</feature>
<feature type="transmembrane region" description="Helical" evidence="19">
    <location>
        <begin position="1618"/>
        <end position="1639"/>
    </location>
</feature>
<feature type="transmembrane region" description="Helical" evidence="19">
    <location>
        <begin position="1675"/>
        <end position="1695"/>
    </location>
</feature>
<accession>A0A3L8DJM5</accession>
<dbReference type="GO" id="GO:0004252">
    <property type="term" value="F:serine-type endopeptidase activity"/>
    <property type="evidence" value="ECO:0007669"/>
    <property type="project" value="InterPro"/>
</dbReference>
<dbReference type="InterPro" id="IPR036638">
    <property type="entry name" value="HLH_DNA-bd_sf"/>
</dbReference>
<evidence type="ECO:0000256" key="14">
    <source>
        <dbReference type="ARBA" id="ARBA00023163"/>
    </source>
</evidence>
<dbReference type="Pfam" id="PF01694">
    <property type="entry name" value="Rhomboid"/>
    <property type="match status" value="1"/>
</dbReference>
<dbReference type="CDD" id="cd11406">
    <property type="entry name" value="bHLHzip_Max"/>
    <property type="match status" value="1"/>
</dbReference>
<dbReference type="PANTHER" id="PTHR45965:SF3">
    <property type="entry name" value="INACTIVE RHOMBOID PROTEIN 1"/>
    <property type="match status" value="1"/>
</dbReference>
<dbReference type="Proteomes" id="UP000279307">
    <property type="component" value="Chromosome 7"/>
</dbReference>
<evidence type="ECO:0000259" key="20">
    <source>
        <dbReference type="PROSITE" id="PS50888"/>
    </source>
</evidence>
<feature type="compositionally biased region" description="Low complexity" evidence="18">
    <location>
        <begin position="973"/>
        <end position="998"/>
    </location>
</feature>
<dbReference type="GO" id="GO:0050708">
    <property type="term" value="P:regulation of protein secretion"/>
    <property type="evidence" value="ECO:0007669"/>
    <property type="project" value="TreeGrafter"/>
</dbReference>
<evidence type="ECO:0000256" key="13">
    <source>
        <dbReference type="ARBA" id="ARBA00023159"/>
    </source>
</evidence>
<dbReference type="FunFam" id="4.10.280.10:FF:000023">
    <property type="entry name" value="MAX isoform 13"/>
    <property type="match status" value="1"/>
</dbReference>
<evidence type="ECO:0000256" key="16">
    <source>
        <dbReference type="ARBA" id="ARBA00029944"/>
    </source>
</evidence>
<feature type="region of interest" description="Disordered" evidence="18">
    <location>
        <begin position="969"/>
        <end position="1006"/>
    </location>
</feature>
<proteinExistence type="inferred from homology"/>
<reference evidence="21" key="2">
    <citation type="submission" date="2018-07" db="EMBL/GenBank/DDBJ databases">
        <authorList>
            <person name="Mckenzie S.K."/>
            <person name="Kronauer D.J.C."/>
        </authorList>
    </citation>
    <scope>NUCLEOTIDE SEQUENCE</scope>
    <source>
        <strain evidence="21">Clonal line C1</strain>
    </source>
</reference>
<evidence type="ECO:0000256" key="10">
    <source>
        <dbReference type="ARBA" id="ARBA00023015"/>
    </source>
</evidence>
<feature type="transmembrane region" description="Helical" evidence="19">
    <location>
        <begin position="1645"/>
        <end position="1663"/>
    </location>
</feature>
<evidence type="ECO:0000256" key="18">
    <source>
        <dbReference type="SAM" id="MobiDB-lite"/>
    </source>
</evidence>
<dbReference type="OrthoDB" id="8964853at2759"/>
<reference evidence="21" key="1">
    <citation type="journal article" date="2018" name="Genome Res.">
        <title>The genomic architecture and molecular evolution of ant odorant receptors.</title>
        <authorList>
            <person name="McKenzie S.K."/>
            <person name="Kronauer D.J.C."/>
        </authorList>
    </citation>
    <scope>NUCLEOTIDE SEQUENCE [LARGE SCALE GENOMIC DNA]</scope>
    <source>
        <strain evidence="21">Clonal line C1</strain>
    </source>
</reference>
<feature type="transmembrane region" description="Helical" evidence="19">
    <location>
        <begin position="1701"/>
        <end position="1718"/>
    </location>
</feature>
<feature type="compositionally biased region" description="Polar residues" evidence="18">
    <location>
        <begin position="63"/>
        <end position="92"/>
    </location>
</feature>
<comment type="caution">
    <text evidence="21">The sequence shown here is derived from an EMBL/GenBank/DDBJ whole genome shotgun (WGS) entry which is preliminary data.</text>
</comment>
<feature type="region of interest" description="Disordered" evidence="18">
    <location>
        <begin position="1"/>
        <end position="95"/>
    </location>
</feature>
<protein>
    <recommendedName>
        <fullName evidence="4">Protein max</fullName>
    </recommendedName>
    <alternativeName>
        <fullName evidence="16">Myc-associated factor X</fullName>
    </alternativeName>
</protein>
<dbReference type="PROSITE" id="PS50888">
    <property type="entry name" value="BHLH"/>
    <property type="match status" value="1"/>
</dbReference>
<feature type="coiled-coil region" evidence="17">
    <location>
        <begin position="1837"/>
        <end position="1871"/>
    </location>
</feature>
<keyword evidence="7 19" id="KW-0812">Transmembrane</keyword>
<keyword evidence="8" id="KW-0256">Endoplasmic reticulum</keyword>
<keyword evidence="9 19" id="KW-1133">Transmembrane helix</keyword>
<evidence type="ECO:0000256" key="8">
    <source>
        <dbReference type="ARBA" id="ARBA00022824"/>
    </source>
</evidence>
<dbReference type="GO" id="GO:0003677">
    <property type="term" value="F:DNA binding"/>
    <property type="evidence" value="ECO:0007669"/>
    <property type="project" value="UniProtKB-KW"/>
</dbReference>
<organism evidence="21">
    <name type="scientific">Ooceraea biroi</name>
    <name type="common">Clonal raider ant</name>
    <name type="synonym">Cerapachys biroi</name>
    <dbReference type="NCBI Taxonomy" id="2015173"/>
    <lineage>
        <taxon>Eukaryota</taxon>
        <taxon>Metazoa</taxon>
        <taxon>Ecdysozoa</taxon>
        <taxon>Arthropoda</taxon>
        <taxon>Hexapoda</taxon>
        <taxon>Insecta</taxon>
        <taxon>Pterygota</taxon>
        <taxon>Neoptera</taxon>
        <taxon>Endopterygota</taxon>
        <taxon>Hymenoptera</taxon>
        <taxon>Apocrita</taxon>
        <taxon>Aculeata</taxon>
        <taxon>Formicoidea</taxon>
        <taxon>Formicidae</taxon>
        <taxon>Dorylinae</taxon>
        <taxon>Ooceraea</taxon>
    </lineage>
</organism>
<keyword evidence="13" id="KW-0010">Activator</keyword>
<dbReference type="GO" id="GO:0046983">
    <property type="term" value="F:protein dimerization activity"/>
    <property type="evidence" value="ECO:0007669"/>
    <property type="project" value="InterPro"/>
</dbReference>
<feature type="region of interest" description="Disordered" evidence="18">
    <location>
        <begin position="291"/>
        <end position="360"/>
    </location>
</feature>
<gene>
    <name evidence="21" type="ORF">DMN91_006745</name>
</gene>
<keyword evidence="5" id="KW-0678">Repressor</keyword>
<dbReference type="InterPro" id="IPR051512">
    <property type="entry name" value="Inactive_Rhomboid"/>
</dbReference>
<feature type="compositionally biased region" description="Basic and acidic residues" evidence="18">
    <location>
        <begin position="1"/>
        <end position="14"/>
    </location>
</feature>
<feature type="compositionally biased region" description="Polar residues" evidence="18">
    <location>
        <begin position="488"/>
        <end position="502"/>
    </location>
</feature>
<evidence type="ECO:0000256" key="4">
    <source>
        <dbReference type="ARBA" id="ARBA00017633"/>
    </source>
</evidence>
<feature type="compositionally biased region" description="Low complexity" evidence="18">
    <location>
        <begin position="24"/>
        <end position="42"/>
    </location>
</feature>
<feature type="compositionally biased region" description="Basic residues" evidence="18">
    <location>
        <begin position="1917"/>
        <end position="1929"/>
    </location>
</feature>
<dbReference type="InterPro" id="IPR022764">
    <property type="entry name" value="Peptidase_S54_rhomboid_dom"/>
</dbReference>
<evidence type="ECO:0000256" key="7">
    <source>
        <dbReference type="ARBA" id="ARBA00022692"/>
    </source>
</evidence>
<keyword evidence="17" id="KW-0175">Coiled coil</keyword>
<dbReference type="SUPFAM" id="SSF47459">
    <property type="entry name" value="HLH, helix-loop-helix DNA-binding domain"/>
    <property type="match status" value="1"/>
</dbReference>
<feature type="region of interest" description="Disordered" evidence="18">
    <location>
        <begin position="730"/>
        <end position="756"/>
    </location>
</feature>
<evidence type="ECO:0000256" key="9">
    <source>
        <dbReference type="ARBA" id="ARBA00022989"/>
    </source>
</evidence>
<comment type="subcellular location">
    <subcellularLocation>
        <location evidence="1">Endoplasmic reticulum membrane</location>
        <topology evidence="1">Multi-pass membrane protein</topology>
    </subcellularLocation>
</comment>
<keyword evidence="10" id="KW-0805">Transcription regulation</keyword>
<dbReference type="PANTHER" id="PTHR45965">
    <property type="entry name" value="INACTIVE RHOMBOID PROTEIN"/>
    <property type="match status" value="1"/>
</dbReference>
<feature type="transmembrane region" description="Helical" evidence="19">
    <location>
        <begin position="1334"/>
        <end position="1356"/>
    </location>
</feature>
<dbReference type="SUPFAM" id="SSF144091">
    <property type="entry name" value="Rhomboid-like"/>
    <property type="match status" value="1"/>
</dbReference>
<dbReference type="Gene3D" id="1.20.1540.10">
    <property type="entry name" value="Rhomboid-like"/>
    <property type="match status" value="1"/>
</dbReference>
<dbReference type="SMART" id="SM00353">
    <property type="entry name" value="HLH"/>
    <property type="match status" value="1"/>
</dbReference>
<dbReference type="Gene3D" id="4.10.280.10">
    <property type="entry name" value="Helix-loop-helix DNA-binding domain"/>
    <property type="match status" value="1"/>
</dbReference>
<feature type="transmembrane region" description="Helical" evidence="19">
    <location>
        <begin position="1730"/>
        <end position="1751"/>
    </location>
</feature>
<dbReference type="InterPro" id="IPR011598">
    <property type="entry name" value="bHLH_dom"/>
</dbReference>
<feature type="domain" description="BHLH" evidence="20">
    <location>
        <begin position="1788"/>
        <end position="1840"/>
    </location>
</feature>
<dbReference type="GO" id="GO:0042058">
    <property type="term" value="P:regulation of epidermal growth factor receptor signaling pathway"/>
    <property type="evidence" value="ECO:0007669"/>
    <property type="project" value="TreeGrafter"/>
</dbReference>
<feature type="compositionally biased region" description="Low complexity" evidence="18">
    <location>
        <begin position="885"/>
        <end position="894"/>
    </location>
</feature>
<feature type="compositionally biased region" description="Polar residues" evidence="18">
    <location>
        <begin position="634"/>
        <end position="670"/>
    </location>
</feature>
<comment type="similarity">
    <text evidence="2">Belongs to the MAX family.</text>
</comment>
<evidence type="ECO:0000256" key="11">
    <source>
        <dbReference type="ARBA" id="ARBA00023125"/>
    </source>
</evidence>
<evidence type="ECO:0000256" key="15">
    <source>
        <dbReference type="ARBA" id="ARBA00023242"/>
    </source>
</evidence>
<dbReference type="GO" id="GO:0005789">
    <property type="term" value="C:endoplasmic reticulum membrane"/>
    <property type="evidence" value="ECO:0007669"/>
    <property type="project" value="UniProtKB-SubCell"/>
</dbReference>
<keyword evidence="11" id="KW-0238">DNA-binding</keyword>
<evidence type="ECO:0000256" key="19">
    <source>
        <dbReference type="SAM" id="Phobius"/>
    </source>
</evidence>
<evidence type="ECO:0000256" key="6">
    <source>
        <dbReference type="ARBA" id="ARBA00022553"/>
    </source>
</evidence>
<feature type="region of interest" description="Disordered" evidence="18">
    <location>
        <begin position="1061"/>
        <end position="1087"/>
    </location>
</feature>
<feature type="region of interest" description="Disordered" evidence="18">
    <location>
        <begin position="1893"/>
        <end position="1929"/>
    </location>
</feature>
<evidence type="ECO:0000256" key="1">
    <source>
        <dbReference type="ARBA" id="ARBA00004477"/>
    </source>
</evidence>
<evidence type="ECO:0000256" key="17">
    <source>
        <dbReference type="SAM" id="Coils"/>
    </source>
</evidence>
<keyword evidence="15" id="KW-0539">Nucleus</keyword>
<evidence type="ECO:0000256" key="5">
    <source>
        <dbReference type="ARBA" id="ARBA00022491"/>
    </source>
</evidence>
<feature type="region of interest" description="Disordered" evidence="18">
    <location>
        <begin position="1135"/>
        <end position="1157"/>
    </location>
</feature>